<dbReference type="Gene3D" id="1.50.10.10">
    <property type="match status" value="1"/>
</dbReference>
<gene>
    <name evidence="4" type="primary">Mo01309</name>
    <name evidence="4" type="ORF">E5Q_01309</name>
</gene>
<comment type="catalytic activity">
    <reaction evidence="2">
        <text>alpha,alpha-trehalose + H2O = alpha-D-glucose + beta-D-glucose</text>
        <dbReference type="Rhea" id="RHEA:32675"/>
        <dbReference type="ChEBI" id="CHEBI:15377"/>
        <dbReference type="ChEBI" id="CHEBI:15903"/>
        <dbReference type="ChEBI" id="CHEBI:16551"/>
        <dbReference type="ChEBI" id="CHEBI:17925"/>
        <dbReference type="EC" id="3.2.1.28"/>
    </reaction>
</comment>
<protein>
    <recommendedName>
        <fullName evidence="2">Trehalase</fullName>
        <ecNumber evidence="2">3.2.1.28</ecNumber>
    </recommendedName>
    <alternativeName>
        <fullName evidence="2">Alpha-trehalose glucohydrolase</fullName>
    </alternativeName>
</protein>
<reference evidence="4 5" key="1">
    <citation type="journal article" date="2011" name="J. Gen. Appl. Microbiol.">
        <title>Draft genome sequencing of the enigmatic basidiomycete Mixia osmundae.</title>
        <authorList>
            <person name="Nishida H."/>
            <person name="Nagatsuka Y."/>
            <person name="Sugiyama J."/>
        </authorList>
    </citation>
    <scope>NUCLEOTIDE SEQUENCE [LARGE SCALE GENOMIC DNA]</scope>
    <source>
        <strain evidence="5">CBS 9802 / IAM 14324 / JCM 22182 / KY 12970</strain>
    </source>
</reference>
<sequence length="554" mass="62878">MGGGRLAQAQPRSQSSSSASTTCSLSSTSTANMATREQLNDMLRYIKMKWTVLTRSPSDILAIVEDPKWPLRSDKDKWPLYVAPTEDAAKVKLIIDTLNLPADRAKVEVIQLRELSVDAVNGHHGALWLPYPYPVPGGRFAELYAWDGSLATFGIQADGLTHLAQSTLDAYTYSIDHYGFILNGNRTYYLSRSQLPFYTTMVVRDQRFHQDQAWLAHAYAAAKTYYAYWTQGPHFVRSTGLSRFFDLGRPGSAPPEVDSHEKDSDGKTAHDRVKAYYRAHWREGIPDYDILKRYDPETDQLTAEYFDNDRAMRESGFDTSRRFGMFGAKVLDINPVCLNSLLYAMETELAMIAKKLNRVAEAKRWTGAAEERKALVNKYMWNERDGLFYDYDHVREAQTDYCFGTTFLPLHVGLASAEQAAKVRRNALRRLEVAGGLMTSDRYTRVQWDAPYAWEPLQYFAVSGLDRYGFKEDAKRIAANNTSMMLKIFLKTGEIWEKYNAVERNEEVHLDFGYSSNEPGFAFSNAFATIFARYVGLDDASLLHLDGIPVPAHV</sequence>
<dbReference type="RefSeq" id="XP_014568225.1">
    <property type="nucleotide sequence ID" value="XM_014712739.1"/>
</dbReference>
<dbReference type="InterPro" id="IPR008928">
    <property type="entry name" value="6-hairpin_glycosidase_sf"/>
</dbReference>
<dbReference type="Proteomes" id="UP000009131">
    <property type="component" value="Unassembled WGS sequence"/>
</dbReference>
<dbReference type="STRING" id="764103.G7DVP6"/>
<feature type="compositionally biased region" description="Low complexity" evidence="3">
    <location>
        <begin position="13"/>
        <end position="30"/>
    </location>
</feature>
<evidence type="ECO:0000313" key="4">
    <source>
        <dbReference type="EMBL" id="GAA94656.1"/>
    </source>
</evidence>
<keyword evidence="2" id="KW-0378">Hydrolase</keyword>
<evidence type="ECO:0000256" key="2">
    <source>
        <dbReference type="RuleBase" id="RU361180"/>
    </source>
</evidence>
<keyword evidence="2" id="KW-0326">Glycosidase</keyword>
<feature type="region of interest" description="Disordered" evidence="3">
    <location>
        <begin position="1"/>
        <end position="30"/>
    </location>
</feature>
<dbReference type="OMA" id="KMAHYVV"/>
<dbReference type="AlphaFoldDB" id="G7DVP6"/>
<accession>G7DVP6</accession>
<dbReference type="PANTHER" id="PTHR23403">
    <property type="entry name" value="TREHALASE"/>
    <property type="match status" value="1"/>
</dbReference>
<dbReference type="Pfam" id="PF01204">
    <property type="entry name" value="Trehalase"/>
    <property type="match status" value="1"/>
</dbReference>
<dbReference type="InterPro" id="IPR012341">
    <property type="entry name" value="6hp_glycosidase-like_sf"/>
</dbReference>
<dbReference type="PANTHER" id="PTHR23403:SF6">
    <property type="entry name" value="CYTOSOLIC NEUTRAL TREHALASE-RELATED"/>
    <property type="match status" value="1"/>
</dbReference>
<dbReference type="GO" id="GO:0005993">
    <property type="term" value="P:trehalose catabolic process"/>
    <property type="evidence" value="ECO:0007669"/>
    <property type="project" value="TreeGrafter"/>
</dbReference>
<dbReference type="eggNOG" id="KOG0602">
    <property type="taxonomic scope" value="Eukaryota"/>
</dbReference>
<dbReference type="GO" id="GO:0004555">
    <property type="term" value="F:alpha,alpha-trehalase activity"/>
    <property type="evidence" value="ECO:0007669"/>
    <property type="project" value="UniProtKB-EC"/>
</dbReference>
<evidence type="ECO:0000313" key="5">
    <source>
        <dbReference type="Proteomes" id="UP000009131"/>
    </source>
</evidence>
<evidence type="ECO:0000256" key="3">
    <source>
        <dbReference type="SAM" id="MobiDB-lite"/>
    </source>
</evidence>
<dbReference type="SUPFAM" id="SSF48208">
    <property type="entry name" value="Six-hairpin glycosidases"/>
    <property type="match status" value="1"/>
</dbReference>
<dbReference type="InParanoid" id="G7DVP6"/>
<dbReference type="HOGENOM" id="CLU_006451_3_3_1"/>
<name>G7DVP6_MIXOS</name>
<proteinExistence type="inferred from homology"/>
<dbReference type="EC" id="3.2.1.28" evidence="2"/>
<reference evidence="4 5" key="2">
    <citation type="journal article" date="2012" name="Open Biol.">
        <title>Characteristics of nucleosomes and linker DNA regions on the genome of the basidiomycete Mixia osmundae revealed by mono- and dinucleosome mapping.</title>
        <authorList>
            <person name="Nishida H."/>
            <person name="Kondo S."/>
            <person name="Matsumoto T."/>
            <person name="Suzuki Y."/>
            <person name="Yoshikawa H."/>
            <person name="Taylor T.D."/>
            <person name="Sugiyama J."/>
        </authorList>
    </citation>
    <scope>NUCLEOTIDE SEQUENCE [LARGE SCALE GENOMIC DNA]</scope>
    <source>
        <strain evidence="5">CBS 9802 / IAM 14324 / JCM 22182 / KY 12970</strain>
    </source>
</reference>
<dbReference type="EMBL" id="BABT02000046">
    <property type="protein sequence ID" value="GAA94656.1"/>
    <property type="molecule type" value="Genomic_DNA"/>
</dbReference>
<dbReference type="OrthoDB" id="3542292at2759"/>
<organism evidence="4 5">
    <name type="scientific">Mixia osmundae (strain CBS 9802 / IAM 14324 / JCM 22182 / KY 12970)</name>
    <dbReference type="NCBI Taxonomy" id="764103"/>
    <lineage>
        <taxon>Eukaryota</taxon>
        <taxon>Fungi</taxon>
        <taxon>Dikarya</taxon>
        <taxon>Basidiomycota</taxon>
        <taxon>Pucciniomycotina</taxon>
        <taxon>Mixiomycetes</taxon>
        <taxon>Mixiales</taxon>
        <taxon>Mixiaceae</taxon>
        <taxon>Mixia</taxon>
    </lineage>
</organism>
<keyword evidence="5" id="KW-1185">Reference proteome</keyword>
<dbReference type="InterPro" id="IPR001661">
    <property type="entry name" value="Glyco_hydro_37"/>
</dbReference>
<comment type="similarity">
    <text evidence="1 2">Belongs to the glycosyl hydrolase 37 family.</text>
</comment>
<dbReference type="PRINTS" id="PR00744">
    <property type="entry name" value="GLHYDRLASE37"/>
</dbReference>
<evidence type="ECO:0000256" key="1">
    <source>
        <dbReference type="ARBA" id="ARBA00005615"/>
    </source>
</evidence>
<comment type="caution">
    <text evidence="4">The sequence shown here is derived from an EMBL/GenBank/DDBJ whole genome shotgun (WGS) entry which is preliminary data.</text>
</comment>